<gene>
    <name evidence="1" type="ORF">IW15_16975</name>
</gene>
<proteinExistence type="predicted"/>
<dbReference type="OrthoDB" id="9797716at2"/>
<sequence>MKQNTAKKPAKTCYNHIGGKLGTLLLEEFVNKGWIAKEQPDAKHFYITDEGIKGFTTLGIDLSQIQSEAL</sequence>
<name>A0A086A2F9_9FLAO</name>
<organism evidence="1 2">
    <name type="scientific">Chryseobacterium soli</name>
    <dbReference type="NCBI Taxonomy" id="445961"/>
    <lineage>
        <taxon>Bacteria</taxon>
        <taxon>Pseudomonadati</taxon>
        <taxon>Bacteroidota</taxon>
        <taxon>Flavobacteriia</taxon>
        <taxon>Flavobacteriales</taxon>
        <taxon>Weeksellaceae</taxon>
        <taxon>Chryseobacterium group</taxon>
        <taxon>Chryseobacterium</taxon>
    </lineage>
</organism>
<protein>
    <submittedName>
        <fullName evidence="1">ArsR family transcriptional regulator</fullName>
    </submittedName>
</protein>
<evidence type="ECO:0000313" key="1">
    <source>
        <dbReference type="EMBL" id="KFF10873.1"/>
    </source>
</evidence>
<reference evidence="1 2" key="1">
    <citation type="submission" date="2014-07" db="EMBL/GenBank/DDBJ databases">
        <title>Genome of Chryseobacterium soli DSM 19298.</title>
        <authorList>
            <person name="Stropko S.J."/>
            <person name="Pipes S.E."/>
            <person name="Newman J."/>
        </authorList>
    </citation>
    <scope>NUCLEOTIDE SEQUENCE [LARGE SCALE GENOMIC DNA]</scope>
    <source>
        <strain evidence="1 2">DSM 19298</strain>
    </source>
</reference>
<dbReference type="AlphaFoldDB" id="A0A086A2F9"/>
<keyword evidence="2" id="KW-1185">Reference proteome</keyword>
<dbReference type="RefSeq" id="WP_034713598.1">
    <property type="nucleotide sequence ID" value="NZ_JAODPJ010000008.1"/>
</dbReference>
<evidence type="ECO:0000313" key="2">
    <source>
        <dbReference type="Proteomes" id="UP000028705"/>
    </source>
</evidence>
<dbReference type="EMBL" id="JPRH01000008">
    <property type="protein sequence ID" value="KFF10873.1"/>
    <property type="molecule type" value="Genomic_DNA"/>
</dbReference>
<accession>A0A086A2F9</accession>
<dbReference type="Proteomes" id="UP000028705">
    <property type="component" value="Unassembled WGS sequence"/>
</dbReference>
<comment type="caution">
    <text evidence="1">The sequence shown here is derived from an EMBL/GenBank/DDBJ whole genome shotgun (WGS) entry which is preliminary data.</text>
</comment>
<dbReference type="eggNOG" id="ENOG5034C0Q">
    <property type="taxonomic scope" value="Bacteria"/>
</dbReference>